<dbReference type="FunFam" id="1.10.600.10:FF:000005">
    <property type="entry name" value="Ent-kaur-16-ene synthase, chloroplastic"/>
    <property type="match status" value="1"/>
</dbReference>
<dbReference type="GO" id="GO:0010333">
    <property type="term" value="F:terpene synthase activity"/>
    <property type="evidence" value="ECO:0007669"/>
    <property type="project" value="InterPro"/>
</dbReference>
<dbReference type="Pfam" id="PF03936">
    <property type="entry name" value="Terpene_synth_C"/>
    <property type="match status" value="1"/>
</dbReference>
<dbReference type="GO" id="GO:0000287">
    <property type="term" value="F:magnesium ion binding"/>
    <property type="evidence" value="ECO:0007669"/>
    <property type="project" value="InterPro"/>
</dbReference>
<evidence type="ECO:0000256" key="3">
    <source>
        <dbReference type="ARBA" id="ARBA00022842"/>
    </source>
</evidence>
<keyword evidence="8" id="KW-1185">Reference proteome</keyword>
<comment type="caution">
    <text evidence="7">The sequence shown here is derived from an EMBL/GenBank/DDBJ whole genome shotgun (WGS) entry which is preliminary data.</text>
</comment>
<dbReference type="SUPFAM" id="SSF48239">
    <property type="entry name" value="Terpenoid cyclases/Protein prenyltransferases"/>
    <property type="match status" value="2"/>
</dbReference>
<keyword evidence="3" id="KW-0460">Magnesium</keyword>
<gene>
    <name evidence="7" type="ORF">RJ640_026364</name>
</gene>
<dbReference type="SFLD" id="SFLDG01014">
    <property type="entry name" value="Terpene_Cyclase_Like_1_N-term"/>
    <property type="match status" value="1"/>
</dbReference>
<dbReference type="GO" id="GO:0009686">
    <property type="term" value="P:gibberellin biosynthetic process"/>
    <property type="evidence" value="ECO:0007669"/>
    <property type="project" value="TreeGrafter"/>
</dbReference>
<dbReference type="InterPro" id="IPR005630">
    <property type="entry name" value="Terpene_synthase_metal-bd"/>
</dbReference>
<keyword evidence="4" id="KW-0456">Lyase</keyword>
<dbReference type="InterPro" id="IPR008930">
    <property type="entry name" value="Terpenoid_cyclase/PrenylTrfase"/>
</dbReference>
<dbReference type="InterPro" id="IPR050148">
    <property type="entry name" value="Terpene_synthase-like"/>
</dbReference>
<dbReference type="InterPro" id="IPR036965">
    <property type="entry name" value="Terpene_synth_N_sf"/>
</dbReference>
<dbReference type="AlphaFoldDB" id="A0AA88RI12"/>
<organism evidence="7 8">
    <name type="scientific">Escallonia rubra</name>
    <dbReference type="NCBI Taxonomy" id="112253"/>
    <lineage>
        <taxon>Eukaryota</taxon>
        <taxon>Viridiplantae</taxon>
        <taxon>Streptophyta</taxon>
        <taxon>Embryophyta</taxon>
        <taxon>Tracheophyta</taxon>
        <taxon>Spermatophyta</taxon>
        <taxon>Magnoliopsida</taxon>
        <taxon>eudicotyledons</taxon>
        <taxon>Gunneridae</taxon>
        <taxon>Pentapetalae</taxon>
        <taxon>asterids</taxon>
        <taxon>campanulids</taxon>
        <taxon>Escalloniales</taxon>
        <taxon>Escalloniaceae</taxon>
        <taxon>Escallonia</taxon>
    </lineage>
</organism>
<keyword evidence="2" id="KW-0479">Metal-binding</keyword>
<evidence type="ECO:0000256" key="4">
    <source>
        <dbReference type="ARBA" id="ARBA00023239"/>
    </source>
</evidence>
<accession>A0AA88RI12</accession>
<dbReference type="GO" id="GO:0009507">
    <property type="term" value="C:chloroplast"/>
    <property type="evidence" value="ECO:0007669"/>
    <property type="project" value="TreeGrafter"/>
</dbReference>
<evidence type="ECO:0000313" key="8">
    <source>
        <dbReference type="Proteomes" id="UP001187471"/>
    </source>
</evidence>
<feature type="domain" description="Terpene synthase N-terminal" evidence="5">
    <location>
        <begin position="260"/>
        <end position="338"/>
    </location>
</feature>
<dbReference type="InterPro" id="IPR008949">
    <property type="entry name" value="Isoprenoid_synthase_dom_sf"/>
</dbReference>
<dbReference type="Gene3D" id="1.10.600.10">
    <property type="entry name" value="Farnesyl Diphosphate Synthase"/>
    <property type="match status" value="1"/>
</dbReference>
<dbReference type="SUPFAM" id="SSF48576">
    <property type="entry name" value="Terpenoid synthases"/>
    <property type="match status" value="1"/>
</dbReference>
<dbReference type="PANTHER" id="PTHR31739">
    <property type="entry name" value="ENT-COPALYL DIPHOSPHATE SYNTHASE, CHLOROPLASTIC"/>
    <property type="match status" value="1"/>
</dbReference>
<comment type="cofactor">
    <cofactor evidence="1">
        <name>Mg(2+)</name>
        <dbReference type="ChEBI" id="CHEBI:18420"/>
    </cofactor>
</comment>
<dbReference type="InterPro" id="IPR001906">
    <property type="entry name" value="Terpene_synth_N"/>
</dbReference>
<evidence type="ECO:0000259" key="6">
    <source>
        <dbReference type="Pfam" id="PF03936"/>
    </source>
</evidence>
<dbReference type="Gene3D" id="1.50.10.160">
    <property type="match status" value="1"/>
</dbReference>
<protein>
    <submittedName>
        <fullName evidence="7">Uncharacterized protein</fullName>
    </submittedName>
</protein>
<evidence type="ECO:0000256" key="2">
    <source>
        <dbReference type="ARBA" id="ARBA00022723"/>
    </source>
</evidence>
<reference evidence="7" key="1">
    <citation type="submission" date="2022-12" db="EMBL/GenBank/DDBJ databases">
        <title>Draft genome assemblies for two species of Escallonia (Escalloniales).</title>
        <authorList>
            <person name="Chanderbali A."/>
            <person name="Dervinis C."/>
            <person name="Anghel I."/>
            <person name="Soltis D."/>
            <person name="Soltis P."/>
            <person name="Zapata F."/>
        </authorList>
    </citation>
    <scope>NUCLEOTIDE SEQUENCE</scope>
    <source>
        <strain evidence="7">UCBG92.1500</strain>
        <tissue evidence="7">Leaf</tissue>
    </source>
</reference>
<dbReference type="Proteomes" id="UP001187471">
    <property type="component" value="Unassembled WGS sequence"/>
</dbReference>
<dbReference type="EMBL" id="JAVXUO010001751">
    <property type="protein sequence ID" value="KAK2979466.1"/>
    <property type="molecule type" value="Genomic_DNA"/>
</dbReference>
<proteinExistence type="predicted"/>
<dbReference type="PANTHER" id="PTHR31739:SF33">
    <property type="entry name" value="CIS-ABIENOL SYNTHASE, CHLOROPLASTIC"/>
    <property type="match status" value="1"/>
</dbReference>
<sequence>MFGKVQLSPSSYDTAWVAMVPSRGALKEPLFPESVDWIMQNQHPNGSWGLNPSYPLLVKDSLSSTLACLLALQKWKVGEQLVQKGLDFIGSNHFYVNDKQQPSPIGFEIVFPGMVSKAIELGLNLPLDTALVDIMLSKHKVKSFRDKSRIAYVAEAFGEAHSWKEVMTHQRSNGSLFNSPATTAASLIHLHDDKSVEYLRSWQQRNEEIFLDVTCCASAFRLLRMHGYEVGSELVMYSRVWTLFGLYEDVKKEKGSLIVVVDALSEFVDEEYFFSTVGMQYTNTSTILELYKAAQIRIFQREPILEKIHEWTRNFLNNELLNRAIYDERLRNEVEYALEFSIHNADRVEHRRSIDLYDVDNFAMLKTSHRCSNIDNGVILALAVEDFNSCQAIHREELQLLEKWVKDTRMDQLGFDWHILYSSHFVVASVHFSPELADARMAWSKISIIGTILDDMFDIDGTRQELLNIIELVEKWDEYSSVGYNSERNKILFSALYDTINNDLAPKAFAKQGRCINVQVQNLEMIKCMLKEVDWWTENLAPGIDEYIFNGTATVGCGIYSTIYFFLGPELAENVLSSQEYANLYYYIGRVVRPLNDYRSDERESVERKLNLCSLLVNQSNGSLAEEDAKDEVRHIIESSRREVLRMMLQTHGSLVPKAVKESVWKLSKLCHYLYARGDEFRTPGSGKDDINRIFYEPINLSQHPNKCF</sequence>
<name>A0AA88RI12_9ASTE</name>
<evidence type="ECO:0000313" key="7">
    <source>
        <dbReference type="EMBL" id="KAK2979466.1"/>
    </source>
</evidence>
<evidence type="ECO:0000256" key="1">
    <source>
        <dbReference type="ARBA" id="ARBA00001946"/>
    </source>
</evidence>
<feature type="domain" description="Terpene synthase metal-binding" evidence="6">
    <location>
        <begin position="408"/>
        <end position="642"/>
    </location>
</feature>
<dbReference type="Pfam" id="PF01397">
    <property type="entry name" value="Terpene_synth"/>
    <property type="match status" value="1"/>
</dbReference>
<dbReference type="Gene3D" id="1.50.10.130">
    <property type="entry name" value="Terpene synthase, N-terminal domain"/>
    <property type="match status" value="1"/>
</dbReference>
<evidence type="ECO:0000259" key="5">
    <source>
        <dbReference type="Pfam" id="PF01397"/>
    </source>
</evidence>